<dbReference type="EMBL" id="JATAAI010000008">
    <property type="protein sequence ID" value="KAK1744068.1"/>
    <property type="molecule type" value="Genomic_DNA"/>
</dbReference>
<feature type="compositionally biased region" description="Basic and acidic residues" evidence="1">
    <location>
        <begin position="181"/>
        <end position="190"/>
    </location>
</feature>
<feature type="transmembrane region" description="Helical" evidence="2">
    <location>
        <begin position="128"/>
        <end position="148"/>
    </location>
</feature>
<dbReference type="Proteomes" id="UP001224775">
    <property type="component" value="Unassembled WGS sequence"/>
</dbReference>
<dbReference type="SUPFAM" id="SSF52058">
    <property type="entry name" value="L domain-like"/>
    <property type="match status" value="1"/>
</dbReference>
<comment type="caution">
    <text evidence="3">The sequence shown here is derived from an EMBL/GenBank/DDBJ whole genome shotgun (WGS) entry which is preliminary data.</text>
</comment>
<protein>
    <submittedName>
        <fullName evidence="3">Leucine-rich repeat domain-containing protein</fullName>
    </submittedName>
</protein>
<name>A0AAD8YD65_9STRA</name>
<keyword evidence="2" id="KW-1133">Transmembrane helix</keyword>
<evidence type="ECO:0000256" key="1">
    <source>
        <dbReference type="SAM" id="MobiDB-lite"/>
    </source>
</evidence>
<dbReference type="PANTHER" id="PTHR48064">
    <property type="entry name" value="OS01G0750400 PROTEIN"/>
    <property type="match status" value="1"/>
</dbReference>
<evidence type="ECO:0000256" key="2">
    <source>
        <dbReference type="SAM" id="Phobius"/>
    </source>
</evidence>
<dbReference type="InterPro" id="IPR032675">
    <property type="entry name" value="LRR_dom_sf"/>
</dbReference>
<evidence type="ECO:0000313" key="3">
    <source>
        <dbReference type="EMBL" id="KAK1744068.1"/>
    </source>
</evidence>
<dbReference type="Pfam" id="PF00560">
    <property type="entry name" value="LRR_1"/>
    <property type="match status" value="2"/>
</dbReference>
<reference evidence="3" key="1">
    <citation type="submission" date="2023-06" db="EMBL/GenBank/DDBJ databases">
        <title>Survivors Of The Sea: Transcriptome response of Skeletonema marinoi to long-term dormancy.</title>
        <authorList>
            <person name="Pinder M.I.M."/>
            <person name="Kourtchenko O."/>
            <person name="Robertson E.K."/>
            <person name="Larsson T."/>
            <person name="Maumus F."/>
            <person name="Osuna-Cruz C.M."/>
            <person name="Vancaester E."/>
            <person name="Stenow R."/>
            <person name="Vandepoele K."/>
            <person name="Ploug H."/>
            <person name="Bruchert V."/>
            <person name="Godhe A."/>
            <person name="Topel M."/>
        </authorList>
    </citation>
    <scope>NUCLEOTIDE SEQUENCE</scope>
    <source>
        <strain evidence="3">R05AC</strain>
    </source>
</reference>
<evidence type="ECO:0000313" key="4">
    <source>
        <dbReference type="Proteomes" id="UP001224775"/>
    </source>
</evidence>
<dbReference type="PANTHER" id="PTHR48064:SF6">
    <property type="entry name" value="RECEPTOR-LIKE PROTEIN KINASE 2"/>
    <property type="match status" value="1"/>
</dbReference>
<feature type="region of interest" description="Disordered" evidence="1">
    <location>
        <begin position="286"/>
        <end position="320"/>
    </location>
</feature>
<keyword evidence="4" id="KW-1185">Reference proteome</keyword>
<dbReference type="InterPro" id="IPR053038">
    <property type="entry name" value="RLP_Defense"/>
</dbReference>
<dbReference type="AlphaFoldDB" id="A0AAD8YD65"/>
<sequence>MDDATFTSDAASMNRRILLEQLMAIRSLMHKKGAADNDSRDVIKDLAKKGMTLKKEQLTALSTEFLLTVLLDLFLLRLLDEGATVSSDPQRLVDDAAAAKRKKRAAAKKKRYKRNKAAAKQQQKKTKLVSWLGGGIISVIMMVAFSFITTPIVTLSLFQPSDGLGEGKAPPALPPSASKSLRQEDLKPDNEASTSPDIIISPLAAVVPPPVFAPTAVSNRRMKFDAMRASTCLDTPNWKDVDGYGCDYYEEWEHECPNADRWAGDMGPATKHCCICGGGSHTLPPTNSPTITNSPSISANPSSSSKPSNSPTKSTNPTQFCLDTPNWKDAGGYGCDYYEEHDEEGCPIHGSYAGDMGPASENCCYCGGWIRTCEDFRSICQQYINVLDLGFDESGFVAPFCKEAESCSCEGDGDADYYVTVVDYTYTSWDYTDGLYNECKCDFWSRLCVDTRVGEACDYAAEYCCGDYFYDGYGFHYLNSPTCYCDFFNYAQDEFGHKLKPKALNISKEFENPCGQIQDFVDEAVLDYRLEVERPGLEAIYIETSGQNWTDNGGWMKETVDHCEWHGISCDSDGFVTGIDLRDNNLAGQFPVYTRNTIDGEPIPERYWMLTKYGLANLYNLKTIDLADNKLTGTIEYPPLYNLHSLTHFDVSGNQLSGELDALVTSSLTYADFHNNKFTSLLSFKKYKQSFQSLRFCDVSNNTIQKDATELFENIPPNIEQFFASNSQIYGILPMSLNNLPKLRQFNISSNALSGSLPLFADSFLSLQELDLSNQNQKNGFIGSIPEDLWRLQSLKVLNLAGNTLAGTISPDIGKMAALEEFDLSNNLLSGQIPTQMGQLEGE</sequence>
<keyword evidence="2" id="KW-0472">Membrane</keyword>
<proteinExistence type="predicted"/>
<keyword evidence="2" id="KW-0812">Transmembrane</keyword>
<feature type="compositionally biased region" description="Low complexity" evidence="1">
    <location>
        <begin position="286"/>
        <end position="318"/>
    </location>
</feature>
<feature type="region of interest" description="Disordered" evidence="1">
    <location>
        <begin position="166"/>
        <end position="195"/>
    </location>
</feature>
<gene>
    <name evidence="3" type="ORF">QTG54_005665</name>
</gene>
<dbReference type="Gene3D" id="3.80.10.10">
    <property type="entry name" value="Ribonuclease Inhibitor"/>
    <property type="match status" value="2"/>
</dbReference>
<organism evidence="3 4">
    <name type="scientific">Skeletonema marinoi</name>
    <dbReference type="NCBI Taxonomy" id="267567"/>
    <lineage>
        <taxon>Eukaryota</taxon>
        <taxon>Sar</taxon>
        <taxon>Stramenopiles</taxon>
        <taxon>Ochrophyta</taxon>
        <taxon>Bacillariophyta</taxon>
        <taxon>Coscinodiscophyceae</taxon>
        <taxon>Thalassiosirophycidae</taxon>
        <taxon>Thalassiosirales</taxon>
        <taxon>Skeletonemataceae</taxon>
        <taxon>Skeletonema</taxon>
        <taxon>Skeletonema marinoi-dohrnii complex</taxon>
    </lineage>
</organism>
<accession>A0AAD8YD65</accession>
<dbReference type="InterPro" id="IPR001611">
    <property type="entry name" value="Leu-rich_rpt"/>
</dbReference>